<feature type="domain" description="N-acetyltransferase" evidence="1">
    <location>
        <begin position="1"/>
        <end position="122"/>
    </location>
</feature>
<name>A0ABP7NTG4_9BACT</name>
<dbReference type="InterPro" id="IPR016181">
    <property type="entry name" value="Acyl_CoA_acyltransferase"/>
</dbReference>
<dbReference type="Proteomes" id="UP001499909">
    <property type="component" value="Unassembled WGS sequence"/>
</dbReference>
<organism evidence="2 3">
    <name type="scientific">Hymenobacter algoricola</name>
    <dbReference type="NCBI Taxonomy" id="486267"/>
    <lineage>
        <taxon>Bacteria</taxon>
        <taxon>Pseudomonadati</taxon>
        <taxon>Bacteroidota</taxon>
        <taxon>Cytophagia</taxon>
        <taxon>Cytophagales</taxon>
        <taxon>Hymenobacteraceae</taxon>
        <taxon>Hymenobacter</taxon>
    </lineage>
</organism>
<dbReference type="SUPFAM" id="SSF55729">
    <property type="entry name" value="Acyl-CoA N-acyltransferases (Nat)"/>
    <property type="match status" value="1"/>
</dbReference>
<dbReference type="CDD" id="cd04301">
    <property type="entry name" value="NAT_SF"/>
    <property type="match status" value="1"/>
</dbReference>
<evidence type="ECO:0000313" key="3">
    <source>
        <dbReference type="Proteomes" id="UP001499909"/>
    </source>
</evidence>
<evidence type="ECO:0000259" key="1">
    <source>
        <dbReference type="PROSITE" id="PS51186"/>
    </source>
</evidence>
<comment type="caution">
    <text evidence="2">The sequence shown here is derived from an EMBL/GenBank/DDBJ whole genome shotgun (WGS) entry which is preliminary data.</text>
</comment>
<keyword evidence="3" id="KW-1185">Reference proteome</keyword>
<proteinExistence type="predicted"/>
<gene>
    <name evidence="2" type="ORF">GCM10022406_39370</name>
</gene>
<reference evidence="3" key="1">
    <citation type="journal article" date="2019" name="Int. J. Syst. Evol. Microbiol.">
        <title>The Global Catalogue of Microorganisms (GCM) 10K type strain sequencing project: providing services to taxonomists for standard genome sequencing and annotation.</title>
        <authorList>
            <consortium name="The Broad Institute Genomics Platform"/>
            <consortium name="The Broad Institute Genome Sequencing Center for Infectious Disease"/>
            <person name="Wu L."/>
            <person name="Ma J."/>
        </authorList>
    </citation>
    <scope>NUCLEOTIDE SEQUENCE [LARGE SCALE GENOMIC DNA]</scope>
    <source>
        <strain evidence="3">JCM 17214</strain>
    </source>
</reference>
<dbReference type="Pfam" id="PF00583">
    <property type="entry name" value="Acetyltransf_1"/>
    <property type="match status" value="1"/>
</dbReference>
<sequence length="142" mass="15351">MAKLEKPVLVELLATAVDGDHCVSLAAISLNFELVGSASIVFADSDTPTLGNLFVLEGRRREGIASGLTNAALSWANSMEKSLYLHVQPTNTAARALYQELGFEYTGELTDSGSYWMVKSAFECRLANPWTPPLLGEEARNA</sequence>
<dbReference type="Gene3D" id="3.40.630.30">
    <property type="match status" value="1"/>
</dbReference>
<protein>
    <recommendedName>
        <fullName evidence="1">N-acetyltransferase domain-containing protein</fullName>
    </recommendedName>
</protein>
<accession>A0ABP7NTG4</accession>
<dbReference type="InterPro" id="IPR000182">
    <property type="entry name" value="GNAT_dom"/>
</dbReference>
<dbReference type="EMBL" id="BAABDH010000112">
    <property type="protein sequence ID" value="GAA3953799.1"/>
    <property type="molecule type" value="Genomic_DNA"/>
</dbReference>
<dbReference type="RefSeq" id="WP_345117671.1">
    <property type="nucleotide sequence ID" value="NZ_BAABDH010000112.1"/>
</dbReference>
<evidence type="ECO:0000313" key="2">
    <source>
        <dbReference type="EMBL" id="GAA3953799.1"/>
    </source>
</evidence>
<dbReference type="PROSITE" id="PS51186">
    <property type="entry name" value="GNAT"/>
    <property type="match status" value="1"/>
</dbReference>